<gene>
    <name evidence="5" type="ORF">PSACC_01844</name>
</gene>
<evidence type="ECO:0000313" key="6">
    <source>
        <dbReference type="Proteomes" id="UP000240830"/>
    </source>
</evidence>
<dbReference type="STRING" id="1246581.A0A2H9TKU9"/>
<dbReference type="Pfam" id="PF15469">
    <property type="entry name" value="Sec5"/>
    <property type="match status" value="1"/>
</dbReference>
<comment type="similarity">
    <text evidence="1">Belongs to the SEC5 family.</text>
</comment>
<keyword evidence="2" id="KW-0813">Transport</keyword>
<evidence type="ECO:0000256" key="1">
    <source>
        <dbReference type="ARBA" id="ARBA00010578"/>
    </source>
</evidence>
<dbReference type="InterPro" id="IPR029175">
    <property type="entry name" value="EXOC2/Sec5"/>
</dbReference>
<dbReference type="EMBL" id="MTSL01000128">
    <property type="protein sequence ID" value="PJF18349.1"/>
    <property type="molecule type" value="Genomic_DNA"/>
</dbReference>
<protein>
    <submittedName>
        <fullName evidence="5">Exocyst complex component sec5</fullName>
    </submittedName>
</protein>
<dbReference type="PANTHER" id="PTHR13043">
    <property type="entry name" value="EXOCYST COMPLEX COMPONENT SEC5"/>
    <property type="match status" value="1"/>
</dbReference>
<dbReference type="GO" id="GO:0006887">
    <property type="term" value="P:exocytosis"/>
    <property type="evidence" value="ECO:0007669"/>
    <property type="project" value="UniProtKB-KW"/>
</dbReference>
<keyword evidence="6" id="KW-1185">Reference proteome</keyword>
<dbReference type="Gene3D" id="2.130.10.10">
    <property type="entry name" value="YVTN repeat-like/Quinoprotein amine dehydrogenase"/>
    <property type="match status" value="1"/>
</dbReference>
<dbReference type="GO" id="GO:0006893">
    <property type="term" value="P:Golgi to plasma membrane transport"/>
    <property type="evidence" value="ECO:0007669"/>
    <property type="project" value="InterPro"/>
</dbReference>
<evidence type="ECO:0000259" key="4">
    <source>
        <dbReference type="Pfam" id="PF15469"/>
    </source>
</evidence>
<dbReference type="SUPFAM" id="SSF50998">
    <property type="entry name" value="Quinoprotein alcohol dehydrogenase-like"/>
    <property type="match status" value="1"/>
</dbReference>
<dbReference type="InterPro" id="IPR015943">
    <property type="entry name" value="WD40/YVTN_repeat-like_dom_sf"/>
</dbReference>
<keyword evidence="3" id="KW-0268">Exocytosis</keyword>
<dbReference type="InterPro" id="IPR039481">
    <property type="entry name" value="EXOC2/Sec5_N_dom"/>
</dbReference>
<reference evidence="5 6" key="1">
    <citation type="submission" date="2016-10" db="EMBL/GenBank/DDBJ databases">
        <title>The genome of Paramicrosporidium saccamoebae is the missing link in understanding Cryptomycota and Microsporidia evolution.</title>
        <authorList>
            <person name="Quandt C.A."/>
            <person name="Beaudet D."/>
            <person name="Corsaro D."/>
            <person name="Michel R."/>
            <person name="Corradi N."/>
            <person name="James T."/>
        </authorList>
    </citation>
    <scope>NUCLEOTIDE SEQUENCE [LARGE SCALE GENOMIC DNA]</scope>
    <source>
        <strain evidence="5 6">KSL3</strain>
    </source>
</reference>
<dbReference type="PANTHER" id="PTHR13043:SF1">
    <property type="entry name" value="EXOCYST COMPLEX COMPONENT 2"/>
    <property type="match status" value="1"/>
</dbReference>
<evidence type="ECO:0000256" key="2">
    <source>
        <dbReference type="ARBA" id="ARBA00022448"/>
    </source>
</evidence>
<evidence type="ECO:0000256" key="3">
    <source>
        <dbReference type="ARBA" id="ARBA00022483"/>
    </source>
</evidence>
<dbReference type="InterPro" id="IPR001680">
    <property type="entry name" value="WD40_rpt"/>
</dbReference>
<accession>A0A2H9TKU9</accession>
<evidence type="ECO:0000313" key="5">
    <source>
        <dbReference type="EMBL" id="PJF18349.1"/>
    </source>
</evidence>
<organism evidence="5 6">
    <name type="scientific">Paramicrosporidium saccamoebae</name>
    <dbReference type="NCBI Taxonomy" id="1246581"/>
    <lineage>
        <taxon>Eukaryota</taxon>
        <taxon>Fungi</taxon>
        <taxon>Fungi incertae sedis</taxon>
        <taxon>Cryptomycota</taxon>
        <taxon>Cryptomycota incertae sedis</taxon>
        <taxon>Paramicrosporidium</taxon>
    </lineage>
</organism>
<dbReference type="InterPro" id="IPR011047">
    <property type="entry name" value="Quinoprotein_ADH-like_sf"/>
</dbReference>
<comment type="caution">
    <text evidence="5">The sequence shown here is derived from an EMBL/GenBank/DDBJ whole genome shotgun (WGS) entry which is preliminary data.</text>
</comment>
<sequence>MFVKLAVNTLCPWSIDLYSLTPTLTLTSTPTPTPTPLMTIDNWTVEEQNDEWRDGGVSSISIQPSKSAIKGEASTEQIMSSLASLDSARQLLRDDSDPLDIKDPAFIRQVLLSKSAPITETGDESVSQLDVPSVSIVVTNANFDPRSFLKEIHGDTDFDSLVRGRHNLESASYQRNESLKNLVKQNFERFVNAKNSTELVFKNMQQRRLTDQDHGMRKAIEAASVAYQRAEDVYGTLMVRREQELKIRRKLELFSQYSFIFSLGYRLEQSMKVGEYQTAVFDYRKAKTMMQDATNHTLKSLLHKTWAGHVDKTLTRLRADLNCKLSNSVFTYKVHSKLIDFLIDLDAHPDPVKTFFHHRKDNIFEQCRTALARNIEEISRVPADIDTEAVPRILLSMVQRRQGHRMGMLHVDIVQCWKIRASFFYTITDLYTKFYLDFGKFLNALLSGRFVRDKSRKTQEIAGYEQGIQEYANDFAQLFPSLIQQALSPDIIAHNDIQESSIVTMHYATKAVGQLCEMLLSTIDCKAPSNIVAATQLAVEQSVSIFIKSIWDSADEDCALLPTFETWQSSGEGFDFSTVLVKGFETLLISLIDGSSAILCALQDAIGGTAQPPVKGIDKRLSDAICAFLNSLRDLVMEAKDANDPDSIVAAVDVQKENVGLVDLSVSYKLLTVMTNILYLRQVAIPHLFEAHSNTLGRVGEEPRQAVISTLDRIEDAVKQRFLDEKRNRLISLVRTGTINSGFDWMDVRHPQTLRPYIQTLLLELVAIQTQIYDVSSSILRSLMSMLVMDIFQEFLRCVRMIREFGAGGYLQLRTEVTLVQNKLITIMDQEALDLFTAINATLEGGCQDQPGPDETKKLVDQIVRQTDNCDCLLSKREKVKVQMYCVRAPGQQMLTSKFFRLVFVLLVFVSLGSGSTSVSEFNLASCKQTCVSVPGRLYADIKKSIGLRVPGGLYISVNSGRLYLVQKLCAHEEAENIFYEMDEIQSVSVVFTRNSPYNYDIMNAKICFRFAGISKLETAVPLFEEFYRDWSSLIRVLSEHDKETFIKTFTALCKHPLKKYFRLFLYQLVPGMPVPSVEEFLLLSADRMNIVDLEPAYDRLVYDDRFAGSLDDASFQLMLKKETITFNDLYHLFKPNIHKLSCDTVAAWAIDTITPSPNTDAYDFFKFAVNELVKRNCKNWQPQIWTEVTSLSVSTLDDWRWDNRHFLTYIKILYNISPQLFDGKHSPKEGQTFARCITLLFPIFQERLEGRTTRPLATIKNRNSRCHFFQSLDFFLQISGWQDGQAPSTGHRLIAEISTVVAKRFKHGLLNYAAKERLNHLLSLILSISPPMSRLELVSSFQQAIRGAGSLCFILKRCNETLSSDDWEKMLYSTRLKDMFFTIIINLYDQHKDRTAESPFSLVIPLTIFELPSNNVIGILRSIAFLLLNVPFSKSAIHITGIDQDDQMDPRDLAYLLDFWLEGQASIGHQPVQVSFTRDSPENRSLMYSKLHQCVRPLDDDEVYEALEAFYQDWSGLCRTLSVEDARLFTELFTTTFSHETSEEYCNVMLYQLLPASQIPSCNDFKWLRMARSLTKAVKPAYERLLFDAHFASSLDDELFEYMAIHNPPPIDEAYLLLVPNIEKLSDKLVSEWAQRAITDVLELNEHSLLNPTAQDLDKYALFKLTVQELVNRDCPGEEWMPDLWDLVAELSVEGDGDWRHYDKNFLTYVKTLYAISPQLFAERFGNLSGTPFANSIMVFFPFLQNLLNGKPGASIDEQIFSDHAVFRHFSTSVELFLEVSGWQDGQTPSCGHRRIAEMYFSISKTQVDKMLPYLAICRLSLLLSLHLSISTCPNPLALITAFEESINSAEIFCLVIKRYHGILAASEWGRLLSLEAPDDKFFMITYMHHKHKHHKIKLPVHILFPSLFFELTPRDAMEVLRSIAYLFFGIPFAISTVSFNDSDETEQMTLREARGFLSFWIDMIHSPLTEKEETYYNAIRELDVATTDARTTRLFPGRNSQDVKELLGDPTSAKKLFFARPTRLCMQPPRQRKAAAPPRSQSKYDHFREQQLFGRMDAEPKTYYPVFVCKDASGPLTSLAVDDRNSIDGMMCMAGACAQMDSTYNRPGEVLLLGFDPSAVCCWLLDAHSQTDPQGERYDGNVKFWEAKSALSTAEIRTGPSPINNLALKSDRSLLVGGSQDGADALSPQLKSVQLIPGSERRWCNSVDYAAFNEDAILALVGYRAESAGGLLYRYDATKGCKQVLFRSTKGLSTMDQSSTMVAVGTGGVIDDMFGTGAFYLVDPKSHSLIHTVLTNQMDMDSLRFSNCGTYIACGEMSDNSVFVYDTRYVQRPMLHFSHSVATPTDSLMGVHWLGDGRLVTGGMDGMLKIHSLNHLRPVQEISIGHQVNCISVSTDDSTLFVGTDFGTVHCFSQNPAVANYYSTPWCWVTGASSFFIRYPSSPQFVDHKTTEGVFDSIVVKPRNLYNLLRLLSHPAVNLRGYYEWSCRLYTLEDIHLMVEMAESLSEYDRQVLLSPGCLDHSKYQEARHLVMQRRWPMAISQTPENGSVEEWRVLMTNVQRYPNWCENIPDSLIDSDDLWDGVNILRIFTHQCAFESVSRIHYRISKAISVAPIESLFRSVDAMRGASVLLDVLCPRRHESPISSLLAALANCPQTELTCDLFPIPFFTVTDDTNALLILRFWLRKCSLDGLLPVLAQQTRSLATVAHSEIILFAYDSALSNLDVNDKRLLFSTVDIGYDEVLLREKGITKSLYPTSLQLEMGLTWRLIFIDVGTCCRPLVTTLCFNPATTTT</sequence>
<proteinExistence type="inferred from homology"/>
<name>A0A2H9TKU9_9FUNG</name>
<dbReference type="SMART" id="SM00320">
    <property type="entry name" value="WD40"/>
    <property type="match status" value="3"/>
</dbReference>
<dbReference type="Proteomes" id="UP000240830">
    <property type="component" value="Unassembled WGS sequence"/>
</dbReference>
<dbReference type="GO" id="GO:0000145">
    <property type="term" value="C:exocyst"/>
    <property type="evidence" value="ECO:0007669"/>
    <property type="project" value="InterPro"/>
</dbReference>
<feature type="domain" description="Exocyst complex component EXOC2/Sec5 N-terminal" evidence="4">
    <location>
        <begin position="97"/>
        <end position="886"/>
    </location>
</feature>
<dbReference type="OrthoDB" id="26242at2759"/>